<feature type="domain" description="HAT C-terminal dimerisation" evidence="11">
    <location>
        <begin position="706"/>
        <end position="770"/>
    </location>
</feature>
<evidence type="ECO:0000256" key="1">
    <source>
        <dbReference type="ARBA" id="ARBA00004123"/>
    </source>
</evidence>
<feature type="domain" description="BED-type" evidence="10">
    <location>
        <begin position="97"/>
        <end position="124"/>
    </location>
</feature>
<organism evidence="12 13">
    <name type="scientific">Phrynocephalus forsythii</name>
    <dbReference type="NCBI Taxonomy" id="171643"/>
    <lineage>
        <taxon>Eukaryota</taxon>
        <taxon>Metazoa</taxon>
        <taxon>Chordata</taxon>
        <taxon>Craniata</taxon>
        <taxon>Vertebrata</taxon>
        <taxon>Euteleostomi</taxon>
        <taxon>Lepidosauria</taxon>
        <taxon>Squamata</taxon>
        <taxon>Bifurcata</taxon>
        <taxon>Unidentata</taxon>
        <taxon>Episquamata</taxon>
        <taxon>Toxicofera</taxon>
        <taxon>Iguania</taxon>
        <taxon>Acrodonta</taxon>
        <taxon>Agamidae</taxon>
        <taxon>Agaminae</taxon>
        <taxon>Phrynocephalus</taxon>
    </lineage>
</organism>
<dbReference type="InterPro" id="IPR008906">
    <property type="entry name" value="HATC_C_dom"/>
</dbReference>
<gene>
    <name evidence="12" type="ORF">JRQ81_012178</name>
</gene>
<keyword evidence="4" id="KW-0862">Zinc</keyword>
<evidence type="ECO:0000259" key="10">
    <source>
        <dbReference type="Pfam" id="PF02892"/>
    </source>
</evidence>
<dbReference type="GO" id="GO:0008270">
    <property type="term" value="F:zinc ion binding"/>
    <property type="evidence" value="ECO:0007669"/>
    <property type="project" value="UniProtKB-KW"/>
</dbReference>
<keyword evidence="5" id="KW-0805">Transcription regulation</keyword>
<keyword evidence="2" id="KW-0479">Metal-binding</keyword>
<dbReference type="AlphaFoldDB" id="A0A9Q0X5E8"/>
<dbReference type="GO" id="GO:0005634">
    <property type="term" value="C:nucleus"/>
    <property type="evidence" value="ECO:0007669"/>
    <property type="project" value="UniProtKB-SubCell"/>
</dbReference>
<dbReference type="InterPro" id="IPR012337">
    <property type="entry name" value="RNaseH-like_sf"/>
</dbReference>
<keyword evidence="6" id="KW-0238">DNA-binding</keyword>
<keyword evidence="13" id="KW-1185">Reference proteome</keyword>
<dbReference type="PANTHER" id="PTHR46481:SF10">
    <property type="entry name" value="ZINC FINGER BED DOMAIN-CONTAINING PROTEIN 39"/>
    <property type="match status" value="1"/>
</dbReference>
<dbReference type="Pfam" id="PF02892">
    <property type="entry name" value="zf-BED"/>
    <property type="match status" value="1"/>
</dbReference>
<keyword evidence="8" id="KW-0539">Nucleus</keyword>
<keyword evidence="3" id="KW-0863">Zinc-finger</keyword>
<dbReference type="PANTHER" id="PTHR46481">
    <property type="entry name" value="ZINC FINGER BED DOMAIN-CONTAINING PROTEIN 4"/>
    <property type="match status" value="1"/>
</dbReference>
<dbReference type="EMBL" id="JAPFRF010000024">
    <property type="protein sequence ID" value="KAJ7303242.1"/>
    <property type="molecule type" value="Genomic_DNA"/>
</dbReference>
<proteinExistence type="predicted"/>
<dbReference type="InterPro" id="IPR003656">
    <property type="entry name" value="Znf_BED"/>
</dbReference>
<dbReference type="InterPro" id="IPR052035">
    <property type="entry name" value="ZnF_BED_domain_contain"/>
</dbReference>
<evidence type="ECO:0000256" key="6">
    <source>
        <dbReference type="ARBA" id="ARBA00023125"/>
    </source>
</evidence>
<comment type="caution">
    <text evidence="12">The sequence shown here is derived from an EMBL/GenBank/DDBJ whole genome shotgun (WGS) entry which is preliminary data.</text>
</comment>
<evidence type="ECO:0000256" key="4">
    <source>
        <dbReference type="ARBA" id="ARBA00022833"/>
    </source>
</evidence>
<feature type="region of interest" description="Disordered" evidence="9">
    <location>
        <begin position="136"/>
        <end position="181"/>
    </location>
</feature>
<dbReference type="OrthoDB" id="1607513at2759"/>
<evidence type="ECO:0000313" key="12">
    <source>
        <dbReference type="EMBL" id="KAJ7303242.1"/>
    </source>
</evidence>
<name>A0A9Q0X5E8_9SAUR</name>
<dbReference type="SUPFAM" id="SSF53098">
    <property type="entry name" value="Ribonuclease H-like"/>
    <property type="match status" value="1"/>
</dbReference>
<reference evidence="12" key="1">
    <citation type="journal article" date="2023" name="DNA Res.">
        <title>Chromosome-level genome assembly of Phrynocephalus forsythii using third-generation DNA sequencing and Hi-C analysis.</title>
        <authorList>
            <person name="Qi Y."/>
            <person name="Zhao W."/>
            <person name="Zhao Y."/>
            <person name="Niu C."/>
            <person name="Cao S."/>
            <person name="Zhang Y."/>
        </authorList>
    </citation>
    <scope>NUCLEOTIDE SEQUENCE</scope>
    <source>
        <tissue evidence="12">Muscle</tissue>
    </source>
</reference>
<accession>A0A9Q0X5E8</accession>
<evidence type="ECO:0000256" key="2">
    <source>
        <dbReference type="ARBA" id="ARBA00022723"/>
    </source>
</evidence>
<keyword evidence="7" id="KW-0804">Transcription</keyword>
<feature type="compositionally biased region" description="Polar residues" evidence="9">
    <location>
        <begin position="169"/>
        <end position="179"/>
    </location>
</feature>
<evidence type="ECO:0000256" key="3">
    <source>
        <dbReference type="ARBA" id="ARBA00022771"/>
    </source>
</evidence>
<evidence type="ECO:0000256" key="5">
    <source>
        <dbReference type="ARBA" id="ARBA00023015"/>
    </source>
</evidence>
<dbReference type="Proteomes" id="UP001142489">
    <property type="component" value="Unassembled WGS sequence"/>
</dbReference>
<dbReference type="GO" id="GO:0046983">
    <property type="term" value="F:protein dimerization activity"/>
    <property type="evidence" value="ECO:0007669"/>
    <property type="project" value="InterPro"/>
</dbReference>
<dbReference type="GO" id="GO:0003677">
    <property type="term" value="F:DNA binding"/>
    <property type="evidence" value="ECO:0007669"/>
    <property type="project" value="UniProtKB-KW"/>
</dbReference>
<evidence type="ECO:0000256" key="9">
    <source>
        <dbReference type="SAM" id="MobiDB-lite"/>
    </source>
</evidence>
<evidence type="ECO:0000313" key="13">
    <source>
        <dbReference type="Proteomes" id="UP001142489"/>
    </source>
</evidence>
<evidence type="ECO:0000256" key="7">
    <source>
        <dbReference type="ARBA" id="ARBA00023163"/>
    </source>
</evidence>
<dbReference type="Pfam" id="PF05699">
    <property type="entry name" value="Dimer_Tnp_hAT"/>
    <property type="match status" value="1"/>
</dbReference>
<evidence type="ECO:0000259" key="11">
    <source>
        <dbReference type="Pfam" id="PF05699"/>
    </source>
</evidence>
<comment type="subcellular location">
    <subcellularLocation>
        <location evidence="1">Nucleus</location>
    </subcellularLocation>
</comment>
<protein>
    <submittedName>
        <fullName evidence="12">Uncharacterized protein</fullName>
    </submittedName>
</protein>
<evidence type="ECO:0000256" key="8">
    <source>
        <dbReference type="ARBA" id="ARBA00023242"/>
    </source>
</evidence>
<sequence>MARNQIRVPWPLRRWPCSSHGRSGPCWILIKRPCIKKLWRRTGKRHPLSTEPDAATLAAIASQMWSAPPFQLISMSAQKKSIITFGFTDVRRKTDKLRTAKCRFCGVLITDGMSTTSNFIRHMKIHSGKHEEFKRYQQEGAASSSKPARFSDVRGAGPAAGAAAPPPTENASRSYGQNHPKQKKIVRSMVNDLIIGCSLPLSLVERPAFRRFCAVLDPSYRGLTRAAVTMEIDRQYAKVKEEVSALLAEAEDVAITLDLWSDRRLRGFLGVTAHAVLDFELKTRLLACHRFLGLHTSENIFGVFENVCASFRVKEKVRYLVMSRASDMRKAFATEFPLVDEWDWPGEGSSCALEGGGSSNATVENADYWEDMAEDVAAALVRQVNSMDQAQAPLKKLACFAHALQLCVRDGLKEAKMKTILAKVSAISSLLHTSTVFREAFDRRLGPLVTVPHVASTRWSNTLRQVNAFLELDEEQMGKVLDDANRAHLKLSVTEYGQLKELSHILQPFLEATTVVQEDKGATISVVVPSVVGLHHHLRHLEAVYLGGMVAALRESLETRFAGILGAAGLLPPGPPGRGGEPLGFHDDIYFIAAVLDPNFHFWWLQKISDDEQDTAALKGKVLRELQAFCSRLKKKGPACPLPSNDAASQSAWAQKKACAPSSLFAYVKPSPGLSSASDLAQLDFDAEMRSYTSLVTQNSERCPGNALWFWGRHGKELQLLSAAALRVFLVPASSAPVERVFAEGGMAMRPLCGRLGANRVEEIVFLKCNLEKSE</sequence>